<keyword evidence="2" id="KW-1185">Reference proteome</keyword>
<gene>
    <name evidence="1" type="ORF">K3G42_027278</name>
</gene>
<evidence type="ECO:0000313" key="1">
    <source>
        <dbReference type="EMBL" id="KAH8002698.1"/>
    </source>
</evidence>
<evidence type="ECO:0000313" key="2">
    <source>
        <dbReference type="Proteomes" id="UP000827872"/>
    </source>
</evidence>
<reference evidence="1" key="1">
    <citation type="submission" date="2021-08" db="EMBL/GenBank/DDBJ databases">
        <title>The first chromosome-level gecko genome reveals the dynamic sex chromosomes of Neotropical dwarf geckos (Sphaerodactylidae: Sphaerodactylus).</title>
        <authorList>
            <person name="Pinto B.J."/>
            <person name="Keating S.E."/>
            <person name="Gamble T."/>
        </authorList>
    </citation>
    <scope>NUCLEOTIDE SEQUENCE</scope>
    <source>
        <strain evidence="1">TG3544</strain>
    </source>
</reference>
<accession>A0ACB8FBT1</accession>
<name>A0ACB8FBT1_9SAUR</name>
<dbReference type="Proteomes" id="UP000827872">
    <property type="component" value="Linkage Group LG08"/>
</dbReference>
<protein>
    <submittedName>
        <fullName evidence="1">Uncharacterized protein</fullName>
    </submittedName>
</protein>
<comment type="caution">
    <text evidence="1">The sequence shown here is derived from an EMBL/GenBank/DDBJ whole genome shotgun (WGS) entry which is preliminary data.</text>
</comment>
<proteinExistence type="predicted"/>
<sequence length="82" mass="9183">MPFGLQRRPTFQYFTWHTCMLGIAGCTVMVFLISPIYASASIAFMIVLLLALHYLSPSSSWGYISQALIFHQVSSPRLSPGR</sequence>
<organism evidence="1 2">
    <name type="scientific">Sphaerodactylus townsendi</name>
    <dbReference type="NCBI Taxonomy" id="933632"/>
    <lineage>
        <taxon>Eukaryota</taxon>
        <taxon>Metazoa</taxon>
        <taxon>Chordata</taxon>
        <taxon>Craniata</taxon>
        <taxon>Vertebrata</taxon>
        <taxon>Euteleostomi</taxon>
        <taxon>Lepidosauria</taxon>
        <taxon>Squamata</taxon>
        <taxon>Bifurcata</taxon>
        <taxon>Gekkota</taxon>
        <taxon>Sphaerodactylidae</taxon>
        <taxon>Sphaerodactylus</taxon>
    </lineage>
</organism>
<dbReference type="EMBL" id="CM037621">
    <property type="protein sequence ID" value="KAH8002698.1"/>
    <property type="molecule type" value="Genomic_DNA"/>
</dbReference>